<dbReference type="Pfam" id="PF05433">
    <property type="entry name" value="Rick_17kDa_Anti"/>
    <property type="match status" value="1"/>
</dbReference>
<gene>
    <name evidence="3" type="ORF">LZZ85_20045</name>
</gene>
<keyword evidence="4" id="KW-1185">Reference proteome</keyword>
<feature type="domain" description="Glycine zipper 2TM" evidence="2">
    <location>
        <begin position="104"/>
        <end position="143"/>
    </location>
</feature>
<sequence length="154" mass="16011">MKKTFTLLSLLAVTVILLTACSGRAGNEQAVKGVSYEDTVGFSQFQQWKAQNERVDPVSNYQAGAKQQVVYVNTPPKVVTKKVYTPASQPVAAKKKGWSKAAKGTAIGAGSGAVLGAVINKKNRALGGVIGGVLGGGIGYGIGRSMDKKDGRVQ</sequence>
<evidence type="ECO:0000259" key="2">
    <source>
        <dbReference type="Pfam" id="PF05433"/>
    </source>
</evidence>
<feature type="signal peptide" evidence="1">
    <location>
        <begin position="1"/>
        <end position="25"/>
    </location>
</feature>
<dbReference type="PROSITE" id="PS51257">
    <property type="entry name" value="PROKAR_LIPOPROTEIN"/>
    <property type="match status" value="1"/>
</dbReference>
<feature type="chain" id="PRO_5045605249" evidence="1">
    <location>
        <begin position="26"/>
        <end position="154"/>
    </location>
</feature>
<dbReference type="RefSeq" id="WP_237875140.1">
    <property type="nucleotide sequence ID" value="NZ_JAKLTR010000014.1"/>
</dbReference>
<comment type="caution">
    <text evidence="3">The sequence shown here is derived from an EMBL/GenBank/DDBJ whole genome shotgun (WGS) entry which is preliminary data.</text>
</comment>
<evidence type="ECO:0000256" key="1">
    <source>
        <dbReference type="SAM" id="SignalP"/>
    </source>
</evidence>
<evidence type="ECO:0000313" key="3">
    <source>
        <dbReference type="EMBL" id="MCG2616602.1"/>
    </source>
</evidence>
<accession>A0ABS9KW63</accession>
<dbReference type="InterPro" id="IPR008816">
    <property type="entry name" value="Gly_zipper_2TM_dom"/>
</dbReference>
<keyword evidence="1" id="KW-0732">Signal</keyword>
<protein>
    <submittedName>
        <fullName evidence="3">Glycine zipper 2TM domain-containing protein</fullName>
    </submittedName>
</protein>
<reference evidence="3" key="1">
    <citation type="submission" date="2022-01" db="EMBL/GenBank/DDBJ databases">
        <authorList>
            <person name="Jo J.-H."/>
            <person name="Im W.-T."/>
        </authorList>
    </citation>
    <scope>NUCLEOTIDE SEQUENCE</scope>
    <source>
        <strain evidence="3">NA20</strain>
    </source>
</reference>
<proteinExistence type="predicted"/>
<dbReference type="Proteomes" id="UP001165367">
    <property type="component" value="Unassembled WGS sequence"/>
</dbReference>
<organism evidence="3 4">
    <name type="scientific">Terrimonas ginsenosidimutans</name>
    <dbReference type="NCBI Taxonomy" id="2908004"/>
    <lineage>
        <taxon>Bacteria</taxon>
        <taxon>Pseudomonadati</taxon>
        <taxon>Bacteroidota</taxon>
        <taxon>Chitinophagia</taxon>
        <taxon>Chitinophagales</taxon>
        <taxon>Chitinophagaceae</taxon>
        <taxon>Terrimonas</taxon>
    </lineage>
</organism>
<dbReference type="EMBL" id="JAKLTR010000014">
    <property type="protein sequence ID" value="MCG2616602.1"/>
    <property type="molecule type" value="Genomic_DNA"/>
</dbReference>
<evidence type="ECO:0000313" key="4">
    <source>
        <dbReference type="Proteomes" id="UP001165367"/>
    </source>
</evidence>
<name>A0ABS9KW63_9BACT</name>